<dbReference type="AlphaFoldDB" id="A0A9P1I925"/>
<gene>
    <name evidence="2" type="ORF">CAMP_LOCUS3130</name>
</gene>
<feature type="chain" id="PRO_5040212016" evidence="1">
    <location>
        <begin position="19"/>
        <end position="134"/>
    </location>
</feature>
<organism evidence="2 3">
    <name type="scientific">Caenorhabditis angaria</name>
    <dbReference type="NCBI Taxonomy" id="860376"/>
    <lineage>
        <taxon>Eukaryota</taxon>
        <taxon>Metazoa</taxon>
        <taxon>Ecdysozoa</taxon>
        <taxon>Nematoda</taxon>
        <taxon>Chromadorea</taxon>
        <taxon>Rhabditida</taxon>
        <taxon>Rhabditina</taxon>
        <taxon>Rhabditomorpha</taxon>
        <taxon>Rhabditoidea</taxon>
        <taxon>Rhabditidae</taxon>
        <taxon>Peloderinae</taxon>
        <taxon>Caenorhabditis</taxon>
    </lineage>
</organism>
<dbReference type="EMBL" id="CANHGI010000001">
    <property type="protein sequence ID" value="CAI5440493.1"/>
    <property type="molecule type" value="Genomic_DNA"/>
</dbReference>
<protein>
    <submittedName>
        <fullName evidence="2">Uncharacterized protein</fullName>
    </submittedName>
</protein>
<evidence type="ECO:0000256" key="1">
    <source>
        <dbReference type="SAM" id="SignalP"/>
    </source>
</evidence>
<accession>A0A9P1I925</accession>
<proteinExistence type="predicted"/>
<keyword evidence="1" id="KW-0732">Signal</keyword>
<comment type="caution">
    <text evidence="2">The sequence shown here is derived from an EMBL/GenBank/DDBJ whole genome shotgun (WGS) entry which is preliminary data.</text>
</comment>
<sequence length="134" mass="15654">MFRLVLTLCCLALSAVNSTRFTAEQAFSCTIQKNWQFSLVFWEEDSWTPNEILHQSGTINVQNIMVYNLVSIFNYDEGDGKMDLSYEIFMTVYHNCTSNGAHVSKQYFLGHVGIHNKEKLFEAWTQRYNLDNKY</sequence>
<dbReference type="Pfam" id="PF05912">
    <property type="entry name" value="DUF870"/>
    <property type="match status" value="1"/>
</dbReference>
<evidence type="ECO:0000313" key="2">
    <source>
        <dbReference type="EMBL" id="CAI5440493.1"/>
    </source>
</evidence>
<reference evidence="2" key="1">
    <citation type="submission" date="2022-11" db="EMBL/GenBank/DDBJ databases">
        <authorList>
            <person name="Kikuchi T."/>
        </authorList>
    </citation>
    <scope>NUCLEOTIDE SEQUENCE</scope>
    <source>
        <strain evidence="2">PS1010</strain>
    </source>
</reference>
<evidence type="ECO:0000313" key="3">
    <source>
        <dbReference type="Proteomes" id="UP001152747"/>
    </source>
</evidence>
<feature type="signal peptide" evidence="1">
    <location>
        <begin position="1"/>
        <end position="18"/>
    </location>
</feature>
<keyword evidence="3" id="KW-1185">Reference proteome</keyword>
<dbReference type="Proteomes" id="UP001152747">
    <property type="component" value="Unassembled WGS sequence"/>
</dbReference>
<dbReference type="InterPro" id="IPR008588">
    <property type="entry name" value="DUF870_CAE_spp"/>
</dbReference>
<name>A0A9P1I925_9PELO</name>